<dbReference type="PANTHER" id="PTHR47961:SF4">
    <property type="entry name" value="ACTIVATING SIGNAL COINTEGRATOR 1 COMPLEX SUBUNIT 3"/>
    <property type="match status" value="1"/>
</dbReference>
<dbReference type="PIRSF" id="PIRSF039073">
    <property type="entry name" value="BRR2"/>
    <property type="match status" value="1"/>
</dbReference>
<dbReference type="SMART" id="SM00490">
    <property type="entry name" value="HELICc"/>
    <property type="match status" value="2"/>
</dbReference>
<dbReference type="InterPro" id="IPR027417">
    <property type="entry name" value="P-loop_NTPase"/>
</dbReference>
<dbReference type="SUPFAM" id="SSF81296">
    <property type="entry name" value="E set domains"/>
    <property type="match status" value="2"/>
</dbReference>
<dbReference type="Gene3D" id="2.60.40.150">
    <property type="entry name" value="C2 domain"/>
    <property type="match status" value="2"/>
</dbReference>
<dbReference type="SMART" id="SM00973">
    <property type="entry name" value="Sec63"/>
    <property type="match status" value="2"/>
</dbReference>
<feature type="domain" description="Helicase C-terminal" evidence="8">
    <location>
        <begin position="1609"/>
        <end position="1770"/>
    </location>
</feature>
<dbReference type="Pfam" id="PF21188">
    <property type="entry name" value="BRR2_plug"/>
    <property type="match status" value="1"/>
</dbReference>
<organism evidence="9 10">
    <name type="scientific">Coemansia thaxteri</name>
    <dbReference type="NCBI Taxonomy" id="2663907"/>
    <lineage>
        <taxon>Eukaryota</taxon>
        <taxon>Fungi</taxon>
        <taxon>Fungi incertae sedis</taxon>
        <taxon>Zoopagomycota</taxon>
        <taxon>Kickxellomycotina</taxon>
        <taxon>Kickxellomycetes</taxon>
        <taxon>Kickxellales</taxon>
        <taxon>Kickxellaceae</taxon>
        <taxon>Coemansia</taxon>
    </lineage>
</organism>
<dbReference type="InterPro" id="IPR035892">
    <property type="entry name" value="C2_domain_sf"/>
</dbReference>
<dbReference type="InterPro" id="IPR003593">
    <property type="entry name" value="AAA+_ATPase"/>
</dbReference>
<name>A0A9W8BKK3_9FUNG</name>
<dbReference type="PROSITE" id="PS51194">
    <property type="entry name" value="HELICASE_CTER"/>
    <property type="match status" value="2"/>
</dbReference>
<keyword evidence="10" id="KW-1185">Reference proteome</keyword>
<dbReference type="InterPro" id="IPR050474">
    <property type="entry name" value="Hel308_SKI2-like"/>
</dbReference>
<dbReference type="InterPro" id="IPR001650">
    <property type="entry name" value="Helicase_C-like"/>
</dbReference>
<sequence length="2194" mass="236592">MSEGFTDEHKKLYQYAGNSNLVLPSDRTNTGGRRKAGGAAGERGKEIESLWGKIDARAMGANVRAQTAPKPATKASERKQRKASSKLSLGYSKDDMDSAMYQPRTPETLRVWEQFLAQTRPLIGDQSPDVLLSAADEMLSILKLEGVKDLDKKKRVEALIGSSVSETEFSRFIQLGRQITDYAISDGMAVDDDDDGNEAGDREDGIAVVLGDSDSEDEGDAAPSAFVVDEASSDEDEEEEEKEEKEKEKEEDEDAAMADASKPQAAATTFTSSNDKTASDDSQEAVSARSIDAFWLQRQVGKRYSDAVDVQEKTREALRIMSARKMASGEMENMLAEVLDYEHFDLVQTLVTKRDVIVWCMQLARAESSGDPEQVRMVEEEMRESGAGWMIAARRGEAEEQNQADQQQVDQQQVGAVVAAAATATATAEGGDGEELDYYDPDHEIDLDELAFAQGGRLMTNERWVPPKGAVKVTMDGYEEIRVPGPEALPLAEGEAAVEISALPEWAQAAFPGMRALNRIQSRVYPAAFCGDENLLICAPTGAGKTNCAALAMLRTIGQFRDGRTGAVDTDAFKMVYIAPMKALVAEMAGAFGRRLAPLGVRVAELTGDSQLTKQQITETQLIVTTPEKWDVVTRKGAEGSYTDLVRLVIVDEIHLLHDDRGPVLESVVSREIRRGETGRAAVRVVGLSATLPNYEDVAAFLRVRSAGVFHFDARFRPVPLDLQIVGISEKKAVRRVERMDQVCYEKVAQHVGAGESQVLVFVQSRRETVRTGQRLAAQAVAAGATGMFVRAGGASSEILREEAAATRDAGLRELLPFGIACHHAGMARVDRQVVEELFMGGHVRALVSTATLAWGVNLPAHAVVIRGTQVYRPAAGAWGELSPQDVLQMLGRAGRPQYDARGAGVIITTHGELRYYLSLLSHQLPIESQLVARLPDALNAEVALGAVASRADAAAWLARTFLFVRMLRSPRAYGVGPDDAARDPALARRRAALAHAAAATLERSGLVRYERRSGRLAATDAGRVAAHFYVGHRTMAAWRAELRADAGPIELLAAVARADEFARLGVRADERAEVARLAERAPVPVRDGGGAGKAAVLVQAHVSRLRLRGLALAADAAYVAQAAARLFRAVLELSVRRGWARAARGALEWSRQVERRVWAAETPLRQVRGAPPELLRAAERLAVPWARLADLGAAELAELVGGARAGAALHRLVHTVPRVAVRAHVQPLTATRVRVALRVAPDFAWSAGAHGAAERFWVWAEDARGAALLHAEPLVVAQAHARAEHVVDFEVAVGAPPPPQLFVHVASDRWVGADARVAVALRRVVMPPRAPPPTALHDVAPPPGAARVLGVAALTPVQAHVFHALHAGDASALVAAPPGAGKTRAADLALLRFLGAEAERARAGGDAYERLRAVYIAPAPAQVHARAADWRARLGALHGGTRFAVLDATRDAAAELRDAADAHVVLATPDAWDRASRRWRQRARRAVRDVGLVIADDAHRVASAPAYEAVVARVRLMAAQLGRAVRVVALAAPLANARDVAAWIGAPPAATFAFAPAARAAPLDVRVHASHVAHFASRMAALTPPVFRAVSDASAALVFVDSRRQCRRLAADLLALAAADGRPGLFASPERATADLLDPSLRELARCGVACFHDAMAPADRAAALALFTSGAVRVLIAAREACWALDDVRAPLVVIMGAERFVGAEHRYADYGAAEVLQMVGRAHAPPPASAACVLMMCLANKTEHFKHVLHEPLTIESCLDTHLHDLMNAEVVAKTIEGKQDAVDYLTWSFLYRRLPQNPNYYGLQGTSHQQLSDYLSELIESTLSDLAAAKCLTIADDDVAVAPTNLGMIAAYYQISYLTVEMFALSLSAKTKLRGVLDIVSAADEFDALPIRHREGAVLSRIAKRLPVPLPSVSVSLDDAGADESRWSSPRVRTHLLLQAHFSRLVLPPDLAADQAWVLARALPLLQALVDVASSMGWLPPALAAMELSQMTVQAVWEGRDPLVRQVPHLGSSESRLSLCKELAVESVFDIMDMEDQDRARLLHGLLPPQIAEVAAYVNRYPNIEVQIDIADPDDITCGSTVSVSLTLDRESDDDELPDAIAPFFPPNGSRAEGWWAVVGDPKSQSLLAVKRVTVARHLSTVLEFTAPSEVQGPVALKLFLMCDAYLGCDQEFDLQLNVLPAPLESDSDQ</sequence>
<dbReference type="GO" id="GO:0003724">
    <property type="term" value="F:RNA helicase activity"/>
    <property type="evidence" value="ECO:0007669"/>
    <property type="project" value="UniProtKB-EC"/>
</dbReference>
<dbReference type="Gene3D" id="3.40.50.300">
    <property type="entry name" value="P-loop containing nucleotide triphosphate hydrolases"/>
    <property type="match status" value="4"/>
</dbReference>
<accession>A0A9W8BKK3</accession>
<dbReference type="FunFam" id="1.10.10.10:FF:000012">
    <property type="entry name" value="U5 small nuclear ribonucleoprotein helicase"/>
    <property type="match status" value="1"/>
</dbReference>
<evidence type="ECO:0000256" key="4">
    <source>
        <dbReference type="ARBA" id="ARBA00022806"/>
    </source>
</evidence>
<evidence type="ECO:0000256" key="3">
    <source>
        <dbReference type="ARBA" id="ARBA00022801"/>
    </source>
</evidence>
<dbReference type="Pfam" id="PF00271">
    <property type="entry name" value="Helicase_C"/>
    <property type="match status" value="1"/>
</dbReference>
<dbReference type="GO" id="GO:0006397">
    <property type="term" value="P:mRNA processing"/>
    <property type="evidence" value="ECO:0007669"/>
    <property type="project" value="UniProtKB-ARBA"/>
</dbReference>
<evidence type="ECO:0000256" key="5">
    <source>
        <dbReference type="ARBA" id="ARBA00022840"/>
    </source>
</evidence>
<dbReference type="Gene3D" id="1.10.150.20">
    <property type="entry name" value="5' to 3' exonuclease, C-terminal subdomain"/>
    <property type="match status" value="2"/>
</dbReference>
<dbReference type="Proteomes" id="UP001150907">
    <property type="component" value="Unassembled WGS sequence"/>
</dbReference>
<dbReference type="Gene3D" id="1.10.10.10">
    <property type="entry name" value="Winged helix-like DNA-binding domain superfamily/Winged helix DNA-binding domain"/>
    <property type="match status" value="2"/>
</dbReference>
<dbReference type="InterPro" id="IPR004179">
    <property type="entry name" value="Sec63-dom"/>
</dbReference>
<evidence type="ECO:0000256" key="1">
    <source>
        <dbReference type="ARBA" id="ARBA00022737"/>
    </source>
</evidence>
<dbReference type="InterPro" id="IPR011545">
    <property type="entry name" value="DEAD/DEAH_box_helicase_dom"/>
</dbReference>
<dbReference type="InterPro" id="IPR057842">
    <property type="entry name" value="WH_MER3"/>
</dbReference>
<protein>
    <submittedName>
        <fullName evidence="9">Pre-mRNA splicing</fullName>
        <ecNumber evidence="9">3.6.4.13</ecNumber>
    </submittedName>
</protein>
<dbReference type="OrthoDB" id="5575at2759"/>
<dbReference type="Pfam" id="PF23445">
    <property type="entry name" value="WHD_SNRNP200"/>
    <property type="match status" value="2"/>
</dbReference>
<dbReference type="InterPro" id="IPR041094">
    <property type="entry name" value="Brr2_helicase_PWI"/>
</dbReference>
<feature type="domain" description="Helicase ATP-binding" evidence="7">
    <location>
        <begin position="526"/>
        <end position="710"/>
    </location>
</feature>
<keyword evidence="1" id="KW-0677">Repeat</keyword>
<feature type="compositionally biased region" description="Acidic residues" evidence="6">
    <location>
        <begin position="231"/>
        <end position="256"/>
    </location>
</feature>
<keyword evidence="4" id="KW-0347">Helicase</keyword>
<dbReference type="FunFam" id="3.40.50.300:FF:000062">
    <property type="entry name" value="U5 small nuclear ribonucleoprotein helicase"/>
    <property type="match status" value="1"/>
</dbReference>
<dbReference type="SMART" id="SM00487">
    <property type="entry name" value="DEXDc"/>
    <property type="match status" value="2"/>
</dbReference>
<comment type="caution">
    <text evidence="9">The sequence shown here is derived from an EMBL/GenBank/DDBJ whole genome shotgun (WGS) entry which is preliminary data.</text>
</comment>
<dbReference type="GO" id="GO:0000712">
    <property type="term" value="P:resolution of meiotic recombination intermediates"/>
    <property type="evidence" value="ECO:0007669"/>
    <property type="project" value="TreeGrafter"/>
</dbReference>
<dbReference type="Pfam" id="PF02889">
    <property type="entry name" value="Sec63"/>
    <property type="match status" value="2"/>
</dbReference>
<evidence type="ECO:0000256" key="6">
    <source>
        <dbReference type="SAM" id="MobiDB-lite"/>
    </source>
</evidence>
<dbReference type="FunFam" id="3.40.50.300:FF:000102">
    <property type="entry name" value="RNA helicase, activating signal cointegrator 1"/>
    <property type="match status" value="1"/>
</dbReference>
<feature type="domain" description="Helicase C-terminal" evidence="8">
    <location>
        <begin position="747"/>
        <end position="943"/>
    </location>
</feature>
<feature type="region of interest" description="Disordered" evidence="6">
    <location>
        <begin position="212"/>
        <end position="284"/>
    </location>
</feature>
<dbReference type="InterPro" id="IPR048863">
    <property type="entry name" value="BRR2_plug"/>
</dbReference>
<evidence type="ECO:0000313" key="10">
    <source>
        <dbReference type="Proteomes" id="UP001150907"/>
    </source>
</evidence>
<evidence type="ECO:0000259" key="7">
    <source>
        <dbReference type="PROSITE" id="PS51192"/>
    </source>
</evidence>
<reference evidence="9" key="1">
    <citation type="submission" date="2022-07" db="EMBL/GenBank/DDBJ databases">
        <title>Phylogenomic reconstructions and comparative analyses of Kickxellomycotina fungi.</title>
        <authorList>
            <person name="Reynolds N.K."/>
            <person name="Stajich J.E."/>
            <person name="Barry K."/>
            <person name="Grigoriev I.V."/>
            <person name="Crous P."/>
            <person name="Smith M.E."/>
        </authorList>
    </citation>
    <scope>NUCLEOTIDE SEQUENCE</scope>
    <source>
        <strain evidence="9">IMI 214461</strain>
    </source>
</reference>
<dbReference type="SMART" id="SM00382">
    <property type="entry name" value="AAA"/>
    <property type="match status" value="2"/>
</dbReference>
<dbReference type="GO" id="GO:0016787">
    <property type="term" value="F:hydrolase activity"/>
    <property type="evidence" value="ECO:0007669"/>
    <property type="project" value="UniProtKB-KW"/>
</dbReference>
<feature type="domain" description="Helicase ATP-binding" evidence="7">
    <location>
        <begin position="1364"/>
        <end position="1553"/>
    </location>
</feature>
<feature type="region of interest" description="Disordered" evidence="6">
    <location>
        <begin position="16"/>
        <end position="44"/>
    </location>
</feature>
<feature type="compositionally biased region" description="Polar residues" evidence="6">
    <location>
        <begin position="16"/>
        <end position="30"/>
    </location>
</feature>
<dbReference type="EMBL" id="JANBQF010000170">
    <property type="protein sequence ID" value="KAJ2004185.1"/>
    <property type="molecule type" value="Genomic_DNA"/>
</dbReference>
<dbReference type="PANTHER" id="PTHR47961">
    <property type="entry name" value="DNA POLYMERASE THETA, PUTATIVE (AFU_ORTHOLOGUE AFUA_1G05260)-RELATED"/>
    <property type="match status" value="1"/>
</dbReference>
<keyword evidence="5" id="KW-0067">ATP-binding</keyword>
<dbReference type="EC" id="3.6.4.13" evidence="9"/>
<evidence type="ECO:0000259" key="8">
    <source>
        <dbReference type="PROSITE" id="PS51194"/>
    </source>
</evidence>
<proteinExistence type="predicted"/>
<dbReference type="GO" id="GO:0003676">
    <property type="term" value="F:nucleic acid binding"/>
    <property type="evidence" value="ECO:0007669"/>
    <property type="project" value="InterPro"/>
</dbReference>
<dbReference type="SUPFAM" id="SSF52540">
    <property type="entry name" value="P-loop containing nucleoside triphosphate hydrolases"/>
    <property type="match status" value="3"/>
</dbReference>
<feature type="region of interest" description="Disordered" evidence="6">
    <location>
        <begin position="61"/>
        <end position="100"/>
    </location>
</feature>
<gene>
    <name evidence="9" type="primary">brr2</name>
    <name evidence="9" type="ORF">H4R26_002656</name>
</gene>
<dbReference type="GO" id="GO:0003678">
    <property type="term" value="F:DNA helicase activity"/>
    <property type="evidence" value="ECO:0007669"/>
    <property type="project" value="TreeGrafter"/>
</dbReference>
<evidence type="ECO:0000313" key="9">
    <source>
        <dbReference type="EMBL" id="KAJ2004185.1"/>
    </source>
</evidence>
<keyword evidence="3 9" id="KW-0378">Hydrolase</keyword>
<dbReference type="SUPFAM" id="SSF158702">
    <property type="entry name" value="Sec63 N-terminal domain-like"/>
    <property type="match status" value="2"/>
</dbReference>
<feature type="compositionally biased region" description="Polar residues" evidence="6">
    <location>
        <begin position="266"/>
        <end position="276"/>
    </location>
</feature>
<dbReference type="InterPro" id="IPR014001">
    <property type="entry name" value="Helicase_ATP-bd"/>
</dbReference>
<dbReference type="InterPro" id="IPR036388">
    <property type="entry name" value="WH-like_DNA-bd_sf"/>
</dbReference>
<dbReference type="FunFam" id="1.10.10.10:FF:000024">
    <property type="entry name" value="U5 small nuclear ribonucleoprotein helicase"/>
    <property type="match status" value="1"/>
</dbReference>
<dbReference type="GO" id="GO:0005524">
    <property type="term" value="F:ATP binding"/>
    <property type="evidence" value="ECO:0007669"/>
    <property type="project" value="UniProtKB-KW"/>
</dbReference>
<dbReference type="FunFam" id="1.10.3380.10:FF:000002">
    <property type="entry name" value="Activating signal cointegrator 1 complex subunit 3"/>
    <property type="match status" value="1"/>
</dbReference>
<dbReference type="Gene3D" id="1.10.3380.10">
    <property type="entry name" value="Sec63 N-terminal domain-like domain"/>
    <property type="match status" value="2"/>
</dbReference>
<dbReference type="InterPro" id="IPR014756">
    <property type="entry name" value="Ig_E-set"/>
</dbReference>
<evidence type="ECO:0000256" key="2">
    <source>
        <dbReference type="ARBA" id="ARBA00022741"/>
    </source>
</evidence>
<dbReference type="CDD" id="cd18795">
    <property type="entry name" value="SF2_C_Ski2"/>
    <property type="match status" value="1"/>
</dbReference>
<dbReference type="PROSITE" id="PS51192">
    <property type="entry name" value="HELICASE_ATP_BIND_1"/>
    <property type="match status" value="2"/>
</dbReference>
<dbReference type="GO" id="GO:0005634">
    <property type="term" value="C:nucleus"/>
    <property type="evidence" value="ECO:0007669"/>
    <property type="project" value="TreeGrafter"/>
</dbReference>
<keyword evidence="2" id="KW-0547">Nucleotide-binding</keyword>
<dbReference type="Pfam" id="PF00270">
    <property type="entry name" value="DEAD"/>
    <property type="match status" value="2"/>
</dbReference>
<dbReference type="Pfam" id="PF18149">
    <property type="entry name" value="Helicase_PWI"/>
    <property type="match status" value="1"/>
</dbReference>